<sequence length="307" mass="35691">MNEEIDEYDIYHQDFTTASEWEVFIARIEEIVNDWHLSKSKLSKRPTGYTKKWIEKSEEINFYGLSFTLSYHTLEVQNNSFELEDDRQKEDFENKSFSTQLLNNIWEASKSFMDVEDGGTYPVSSWYGLTQYIMLNPKKSLTEESQIKMTVENLLDLLDNNKFLMDTLGLSRSLGLVNPLYKITEAPITISKLVKAAIGAPDISNFKGPIADELLMPLLYYIFPDAVDDSSYPYNEHFEIEYKQGENTEPKLCGYVKTSPEGSLVRRLSVVAARLYDEGGLPYLAHFWYEFTQELQYRWEHHILIPG</sequence>
<dbReference type="OrthoDB" id="17346at2759"/>
<keyword evidence="2" id="KW-1185">Reference proteome</keyword>
<dbReference type="STRING" id="151549.A0A4C1SXL8"/>
<dbReference type="EMBL" id="BGZK01000020">
    <property type="protein sequence ID" value="GBP06010.1"/>
    <property type="molecule type" value="Genomic_DNA"/>
</dbReference>
<comment type="caution">
    <text evidence="1">The sequence shown here is derived from an EMBL/GenBank/DDBJ whole genome shotgun (WGS) entry which is preliminary data.</text>
</comment>
<dbReference type="Proteomes" id="UP000299102">
    <property type="component" value="Unassembled WGS sequence"/>
</dbReference>
<proteinExistence type="predicted"/>
<reference evidence="1 2" key="1">
    <citation type="journal article" date="2019" name="Commun. Biol.">
        <title>The bagworm genome reveals a unique fibroin gene that provides high tensile strength.</title>
        <authorList>
            <person name="Kono N."/>
            <person name="Nakamura H."/>
            <person name="Ohtoshi R."/>
            <person name="Tomita M."/>
            <person name="Numata K."/>
            <person name="Arakawa K."/>
        </authorList>
    </citation>
    <scope>NUCLEOTIDE SEQUENCE [LARGE SCALE GENOMIC DNA]</scope>
</reference>
<evidence type="ECO:0000313" key="1">
    <source>
        <dbReference type="EMBL" id="GBP06010.1"/>
    </source>
</evidence>
<evidence type="ECO:0000313" key="2">
    <source>
        <dbReference type="Proteomes" id="UP000299102"/>
    </source>
</evidence>
<dbReference type="InterPro" id="IPR045700">
    <property type="entry name" value="Rab3GAP1"/>
</dbReference>
<dbReference type="PANTHER" id="PTHR21422">
    <property type="entry name" value="RAB3 GTPASE-ACTIVATING PROTEIN CATALYTIC SUBUNIT"/>
    <property type="match status" value="1"/>
</dbReference>
<protein>
    <submittedName>
        <fullName evidence="1">Rab3 GTPase-activating protein catalytic subunit</fullName>
    </submittedName>
</protein>
<dbReference type="PANTHER" id="PTHR21422:SF9">
    <property type="entry name" value="RAB3 GTPASE-ACTIVATING PROTEIN CATALYTIC SUBUNIT"/>
    <property type="match status" value="1"/>
</dbReference>
<accession>A0A4C1SXL8</accession>
<dbReference type="AlphaFoldDB" id="A0A4C1SXL8"/>
<gene>
    <name evidence="1" type="primary">Rab3gap1</name>
    <name evidence="1" type="ORF">EVAR_3261_1</name>
</gene>
<organism evidence="1 2">
    <name type="scientific">Eumeta variegata</name>
    <name type="common">Bagworm moth</name>
    <name type="synonym">Eumeta japonica</name>
    <dbReference type="NCBI Taxonomy" id="151549"/>
    <lineage>
        <taxon>Eukaryota</taxon>
        <taxon>Metazoa</taxon>
        <taxon>Ecdysozoa</taxon>
        <taxon>Arthropoda</taxon>
        <taxon>Hexapoda</taxon>
        <taxon>Insecta</taxon>
        <taxon>Pterygota</taxon>
        <taxon>Neoptera</taxon>
        <taxon>Endopterygota</taxon>
        <taxon>Lepidoptera</taxon>
        <taxon>Glossata</taxon>
        <taxon>Ditrysia</taxon>
        <taxon>Tineoidea</taxon>
        <taxon>Psychidae</taxon>
        <taxon>Oiketicinae</taxon>
        <taxon>Eumeta</taxon>
    </lineage>
</organism>
<dbReference type="GO" id="GO:0005096">
    <property type="term" value="F:GTPase activator activity"/>
    <property type="evidence" value="ECO:0007669"/>
    <property type="project" value="InterPro"/>
</dbReference>
<name>A0A4C1SXL8_EUMVA</name>